<accession>A0A5C5ZDC8</accession>
<comment type="caution">
    <text evidence="1">The sequence shown here is derived from an EMBL/GenBank/DDBJ whole genome shotgun (WGS) entry which is preliminary data.</text>
</comment>
<proteinExistence type="predicted"/>
<gene>
    <name evidence="1" type="ORF">CA13_66420</name>
</gene>
<organism evidence="1 2">
    <name type="scientific">Novipirellula herctigrandis</name>
    <dbReference type="NCBI Taxonomy" id="2527986"/>
    <lineage>
        <taxon>Bacteria</taxon>
        <taxon>Pseudomonadati</taxon>
        <taxon>Planctomycetota</taxon>
        <taxon>Planctomycetia</taxon>
        <taxon>Pirellulales</taxon>
        <taxon>Pirellulaceae</taxon>
        <taxon>Novipirellula</taxon>
    </lineage>
</organism>
<sequence>MELKSDDAAFCACLIVSVNTGLAIDECANVMALGDEFVLVPFAKLDVLFARLVPQQRAAVFFLQLAPPTFANIGLVAADFAVVYLAAKLDTTVSLIANELA</sequence>
<keyword evidence="2" id="KW-1185">Reference proteome</keyword>
<dbReference type="AlphaFoldDB" id="A0A5C5ZDC8"/>
<dbReference type="Proteomes" id="UP000315010">
    <property type="component" value="Unassembled WGS sequence"/>
</dbReference>
<evidence type="ECO:0000313" key="1">
    <source>
        <dbReference type="EMBL" id="TWT85160.1"/>
    </source>
</evidence>
<name>A0A5C5ZDC8_9BACT</name>
<dbReference type="EMBL" id="SJPJ01000001">
    <property type="protein sequence ID" value="TWT85160.1"/>
    <property type="molecule type" value="Genomic_DNA"/>
</dbReference>
<evidence type="ECO:0000313" key="2">
    <source>
        <dbReference type="Proteomes" id="UP000315010"/>
    </source>
</evidence>
<protein>
    <submittedName>
        <fullName evidence="1">Uncharacterized protein</fullName>
    </submittedName>
</protein>
<reference evidence="1 2" key="1">
    <citation type="submission" date="2019-02" db="EMBL/GenBank/DDBJ databases">
        <title>Deep-cultivation of Planctomycetes and their phenomic and genomic characterization uncovers novel biology.</title>
        <authorList>
            <person name="Wiegand S."/>
            <person name="Jogler M."/>
            <person name="Boedeker C."/>
            <person name="Pinto D."/>
            <person name="Vollmers J."/>
            <person name="Rivas-Marin E."/>
            <person name="Kohn T."/>
            <person name="Peeters S.H."/>
            <person name="Heuer A."/>
            <person name="Rast P."/>
            <person name="Oberbeckmann S."/>
            <person name="Bunk B."/>
            <person name="Jeske O."/>
            <person name="Meyerdierks A."/>
            <person name="Storesund J.E."/>
            <person name="Kallscheuer N."/>
            <person name="Luecker S."/>
            <person name="Lage O.M."/>
            <person name="Pohl T."/>
            <person name="Merkel B.J."/>
            <person name="Hornburger P."/>
            <person name="Mueller R.-W."/>
            <person name="Bruemmer F."/>
            <person name="Labrenz M."/>
            <person name="Spormann A.M."/>
            <person name="Op Den Camp H."/>
            <person name="Overmann J."/>
            <person name="Amann R."/>
            <person name="Jetten M.S.M."/>
            <person name="Mascher T."/>
            <person name="Medema M.H."/>
            <person name="Devos D.P."/>
            <person name="Kaster A.-K."/>
            <person name="Ovreas L."/>
            <person name="Rohde M."/>
            <person name="Galperin M.Y."/>
            <person name="Jogler C."/>
        </authorList>
    </citation>
    <scope>NUCLEOTIDE SEQUENCE [LARGE SCALE GENOMIC DNA]</scope>
    <source>
        <strain evidence="1 2">CA13</strain>
    </source>
</reference>